<evidence type="ECO:0000313" key="2">
    <source>
        <dbReference type="EMBL" id="GIY21980.1"/>
    </source>
</evidence>
<organism evidence="2 3">
    <name type="scientific">Caerostris darwini</name>
    <dbReference type="NCBI Taxonomy" id="1538125"/>
    <lineage>
        <taxon>Eukaryota</taxon>
        <taxon>Metazoa</taxon>
        <taxon>Ecdysozoa</taxon>
        <taxon>Arthropoda</taxon>
        <taxon>Chelicerata</taxon>
        <taxon>Arachnida</taxon>
        <taxon>Araneae</taxon>
        <taxon>Araneomorphae</taxon>
        <taxon>Entelegynae</taxon>
        <taxon>Araneoidea</taxon>
        <taxon>Araneidae</taxon>
        <taxon>Caerostris</taxon>
    </lineage>
</organism>
<feature type="non-terminal residue" evidence="2">
    <location>
        <position position="69"/>
    </location>
</feature>
<name>A0AAV4RNW6_9ARAC</name>
<gene>
    <name evidence="2" type="ORF">CDAR_440051</name>
</gene>
<dbReference type="EMBL" id="BPLQ01006375">
    <property type="protein sequence ID" value="GIY21980.1"/>
    <property type="molecule type" value="Genomic_DNA"/>
</dbReference>
<comment type="caution">
    <text evidence="2">The sequence shown here is derived from an EMBL/GenBank/DDBJ whole genome shotgun (WGS) entry which is preliminary data.</text>
</comment>
<feature type="compositionally biased region" description="Low complexity" evidence="1">
    <location>
        <begin position="47"/>
        <end position="56"/>
    </location>
</feature>
<evidence type="ECO:0000313" key="3">
    <source>
        <dbReference type="Proteomes" id="UP001054837"/>
    </source>
</evidence>
<accession>A0AAV4RNW6</accession>
<sequence>MPDSMFHVWTHPPNGLVKPNQTKSICPTPCSMCGPIHLKYIPETISKSSSGKMMSSRKPLHGRKKPMKL</sequence>
<dbReference type="AlphaFoldDB" id="A0AAV4RNW6"/>
<proteinExistence type="predicted"/>
<feature type="compositionally biased region" description="Basic residues" evidence="1">
    <location>
        <begin position="58"/>
        <end position="69"/>
    </location>
</feature>
<keyword evidence="3" id="KW-1185">Reference proteome</keyword>
<evidence type="ECO:0000256" key="1">
    <source>
        <dbReference type="SAM" id="MobiDB-lite"/>
    </source>
</evidence>
<dbReference type="Proteomes" id="UP001054837">
    <property type="component" value="Unassembled WGS sequence"/>
</dbReference>
<protein>
    <submittedName>
        <fullName evidence="2">Uncharacterized protein</fullName>
    </submittedName>
</protein>
<feature type="region of interest" description="Disordered" evidence="1">
    <location>
        <begin position="47"/>
        <end position="69"/>
    </location>
</feature>
<reference evidence="2 3" key="1">
    <citation type="submission" date="2021-06" db="EMBL/GenBank/DDBJ databases">
        <title>Caerostris darwini draft genome.</title>
        <authorList>
            <person name="Kono N."/>
            <person name="Arakawa K."/>
        </authorList>
    </citation>
    <scope>NUCLEOTIDE SEQUENCE [LARGE SCALE GENOMIC DNA]</scope>
</reference>